<dbReference type="AlphaFoldDB" id="A0A2X0SPS4"/>
<organism evidence="1">
    <name type="scientific">Candidatus Nitrotoga fabula</name>
    <dbReference type="NCBI Taxonomy" id="2182327"/>
    <lineage>
        <taxon>Bacteria</taxon>
        <taxon>Pseudomonadati</taxon>
        <taxon>Pseudomonadota</taxon>
        <taxon>Betaproteobacteria</taxon>
        <taxon>Nitrosomonadales</taxon>
        <taxon>Gallionellaceae</taxon>
        <taxon>Candidatus Nitrotoga</taxon>
    </lineage>
</organism>
<name>A0A2X0SPS4_9PROT</name>
<sequence length="29" mass="3367">MYQKIILNLPWQLHAKVVQLGFQVLNSGK</sequence>
<protein>
    <submittedName>
        <fullName evidence="1">Uncharacterized protein</fullName>
    </submittedName>
</protein>
<evidence type="ECO:0000313" key="1">
    <source>
        <dbReference type="EMBL" id="SPS06915.1"/>
    </source>
</evidence>
<dbReference type="EMBL" id="LS423452">
    <property type="protein sequence ID" value="SPS06915.1"/>
    <property type="molecule type" value="Genomic_DNA"/>
</dbReference>
<gene>
    <name evidence="1" type="ORF">NITFAB_2512</name>
</gene>
<reference evidence="1" key="1">
    <citation type="submission" date="2018-05" db="EMBL/GenBank/DDBJ databases">
        <authorList>
            <person name="Lanie J.A."/>
            <person name="Ng W.-L."/>
            <person name="Kazmierczak K.M."/>
            <person name="Andrzejewski T.M."/>
            <person name="Davidsen T.M."/>
            <person name="Wayne K.J."/>
            <person name="Tettelin H."/>
            <person name="Glass J.I."/>
            <person name="Rusch D."/>
            <person name="Podicherti R."/>
            <person name="Tsui H.-C.T."/>
            <person name="Winkler M.E."/>
        </authorList>
    </citation>
    <scope>NUCLEOTIDE SEQUENCE</scope>
    <source>
        <strain evidence="1">KNB</strain>
    </source>
</reference>
<proteinExistence type="predicted"/>
<accession>A0A2X0SPS4</accession>